<dbReference type="GO" id="GO:0016491">
    <property type="term" value="F:oxidoreductase activity"/>
    <property type="evidence" value="ECO:0007669"/>
    <property type="project" value="UniProtKB-KW"/>
</dbReference>
<evidence type="ECO:0000256" key="1">
    <source>
        <dbReference type="ARBA" id="ARBA00023002"/>
    </source>
</evidence>
<dbReference type="AlphaFoldDB" id="A0A9P4R1W0"/>
<keyword evidence="3" id="KW-0489">Methyltransferase</keyword>
<dbReference type="InterPro" id="IPR044053">
    <property type="entry name" value="AsaB-like"/>
</dbReference>
<comment type="similarity">
    <text evidence="2">Belongs to the asaB hydroxylase/desaturase family.</text>
</comment>
<evidence type="ECO:0000313" key="3">
    <source>
        <dbReference type="EMBL" id="KAF2737094.1"/>
    </source>
</evidence>
<dbReference type="NCBIfam" id="NF041278">
    <property type="entry name" value="CmcJ_NvfI_EfuI"/>
    <property type="match status" value="1"/>
</dbReference>
<keyword evidence="4" id="KW-1185">Reference proteome</keyword>
<reference evidence="3" key="1">
    <citation type="journal article" date="2020" name="Stud. Mycol.">
        <title>101 Dothideomycetes genomes: a test case for predicting lifestyles and emergence of pathogens.</title>
        <authorList>
            <person name="Haridas S."/>
            <person name="Albert R."/>
            <person name="Binder M."/>
            <person name="Bloem J."/>
            <person name="Labutti K."/>
            <person name="Salamov A."/>
            <person name="Andreopoulos B."/>
            <person name="Baker S."/>
            <person name="Barry K."/>
            <person name="Bills G."/>
            <person name="Bluhm B."/>
            <person name="Cannon C."/>
            <person name="Castanera R."/>
            <person name="Culley D."/>
            <person name="Daum C."/>
            <person name="Ezra D."/>
            <person name="Gonzalez J."/>
            <person name="Henrissat B."/>
            <person name="Kuo A."/>
            <person name="Liang C."/>
            <person name="Lipzen A."/>
            <person name="Lutzoni F."/>
            <person name="Magnuson J."/>
            <person name="Mondo S."/>
            <person name="Nolan M."/>
            <person name="Ohm R."/>
            <person name="Pangilinan J."/>
            <person name="Park H.-J."/>
            <person name="Ramirez L."/>
            <person name="Alfaro M."/>
            <person name="Sun H."/>
            <person name="Tritt A."/>
            <person name="Yoshinaga Y."/>
            <person name="Zwiers L.-H."/>
            <person name="Turgeon B."/>
            <person name="Goodwin S."/>
            <person name="Spatafora J."/>
            <person name="Crous P."/>
            <person name="Grigoriev I."/>
        </authorList>
    </citation>
    <scope>NUCLEOTIDE SEQUENCE</scope>
    <source>
        <strain evidence="3">CBS 125425</strain>
    </source>
</reference>
<keyword evidence="3" id="KW-0808">Transferase</keyword>
<dbReference type="PANTHER" id="PTHR34598:SF3">
    <property type="entry name" value="OXIDOREDUCTASE AN1597"/>
    <property type="match status" value="1"/>
</dbReference>
<accession>A0A9P4R1W0</accession>
<dbReference type="PANTHER" id="PTHR34598">
    <property type="entry name" value="BLL6449 PROTEIN"/>
    <property type="match status" value="1"/>
</dbReference>
<dbReference type="OrthoDB" id="412788at2759"/>
<dbReference type="EMBL" id="ML996119">
    <property type="protein sequence ID" value="KAF2737094.1"/>
    <property type="molecule type" value="Genomic_DNA"/>
</dbReference>
<keyword evidence="1" id="KW-0560">Oxidoreductase</keyword>
<dbReference type="GO" id="GO:0008168">
    <property type="term" value="F:methyltransferase activity"/>
    <property type="evidence" value="ECO:0007669"/>
    <property type="project" value="UniProtKB-KW"/>
</dbReference>
<organism evidence="3 4">
    <name type="scientific">Polyplosphaeria fusca</name>
    <dbReference type="NCBI Taxonomy" id="682080"/>
    <lineage>
        <taxon>Eukaryota</taxon>
        <taxon>Fungi</taxon>
        <taxon>Dikarya</taxon>
        <taxon>Ascomycota</taxon>
        <taxon>Pezizomycotina</taxon>
        <taxon>Dothideomycetes</taxon>
        <taxon>Pleosporomycetidae</taxon>
        <taxon>Pleosporales</taxon>
        <taxon>Tetraplosphaeriaceae</taxon>
        <taxon>Polyplosphaeria</taxon>
    </lineage>
</organism>
<evidence type="ECO:0000256" key="2">
    <source>
        <dbReference type="ARBA" id="ARBA00023604"/>
    </source>
</evidence>
<dbReference type="Proteomes" id="UP000799444">
    <property type="component" value="Unassembled WGS sequence"/>
</dbReference>
<comment type="caution">
    <text evidence="3">The sequence shown here is derived from an EMBL/GenBank/DDBJ whole genome shotgun (WGS) entry which is preliminary data.</text>
</comment>
<evidence type="ECO:0000313" key="4">
    <source>
        <dbReference type="Proteomes" id="UP000799444"/>
    </source>
</evidence>
<protein>
    <submittedName>
        <fullName evidence="3">CmcJ-like methyltransferase</fullName>
    </submittedName>
</protein>
<gene>
    <name evidence="3" type="ORF">EJ04DRAFT_488843</name>
</gene>
<proteinExistence type="inferred from homology"/>
<name>A0A9P4R1W0_9PLEO</name>
<dbReference type="GO" id="GO:0032259">
    <property type="term" value="P:methylation"/>
    <property type="evidence" value="ECO:0007669"/>
    <property type="project" value="UniProtKB-KW"/>
</dbReference>
<sequence length="293" mass="33791">MATMVRTSMHFLSKNDLYSTTKPYSLRFEPPEGFPRSNITLERHEDLQIEDARPIIDEFSLEKQGFRIINLESKMAYEDFEDDARIVEIYLSEVANALQELLGASHVQIFEHTVRKRHEEFPVATGEPYRWNQPTSMAHVDTTSTWAADMVHRLNGDKAEDLLRGRIQCVNTWKPLRGPVRDWPLALCDTRTVHPDTDLEPADLVYAEYIVENRQIYHSHRHKWYYVSDQQPNEAWVFMQSDSDPSGISGVAHSAFPHPSSLPTDPPRESVEVRALVYYANADVVVGSYSRRT</sequence>